<dbReference type="AlphaFoldDB" id="A0A3P7NQ19"/>
<reference evidence="2 3" key="1">
    <citation type="submission" date="2018-11" db="EMBL/GenBank/DDBJ databases">
        <authorList>
            <consortium name="Pathogen Informatics"/>
        </authorList>
    </citation>
    <scope>NUCLEOTIDE SEQUENCE [LARGE SCALE GENOMIC DNA]</scope>
</reference>
<organism evidence="2 3">
    <name type="scientific">Dibothriocephalus latus</name>
    <name type="common">Fish tapeworm</name>
    <name type="synonym">Diphyllobothrium latum</name>
    <dbReference type="NCBI Taxonomy" id="60516"/>
    <lineage>
        <taxon>Eukaryota</taxon>
        <taxon>Metazoa</taxon>
        <taxon>Spiralia</taxon>
        <taxon>Lophotrochozoa</taxon>
        <taxon>Platyhelminthes</taxon>
        <taxon>Cestoda</taxon>
        <taxon>Eucestoda</taxon>
        <taxon>Diphyllobothriidea</taxon>
        <taxon>Diphyllobothriidae</taxon>
        <taxon>Dibothriocephalus</taxon>
    </lineage>
</organism>
<proteinExistence type="predicted"/>
<protein>
    <submittedName>
        <fullName evidence="2">Uncharacterized protein</fullName>
    </submittedName>
</protein>
<dbReference type="EMBL" id="UYRU01115724">
    <property type="protein sequence ID" value="VDN45284.1"/>
    <property type="molecule type" value="Genomic_DNA"/>
</dbReference>
<gene>
    <name evidence="2" type="ORF">DILT_LOCUS19564</name>
</gene>
<evidence type="ECO:0000313" key="2">
    <source>
        <dbReference type="EMBL" id="VDN45284.1"/>
    </source>
</evidence>
<evidence type="ECO:0000256" key="1">
    <source>
        <dbReference type="SAM" id="MobiDB-lite"/>
    </source>
</evidence>
<sequence length="72" mass="7423">MSAAGLLGAKRSSSVLSVGRRKSSDPANTDLLRVVDDAHQPGQSVILCAFTTLPTVAVCVDSGGSGYQLSFR</sequence>
<dbReference type="OrthoDB" id="289913at2759"/>
<keyword evidence="3" id="KW-1185">Reference proteome</keyword>
<feature type="region of interest" description="Disordered" evidence="1">
    <location>
        <begin position="1"/>
        <end position="26"/>
    </location>
</feature>
<dbReference type="Proteomes" id="UP000281553">
    <property type="component" value="Unassembled WGS sequence"/>
</dbReference>
<evidence type="ECO:0000313" key="3">
    <source>
        <dbReference type="Proteomes" id="UP000281553"/>
    </source>
</evidence>
<accession>A0A3P7NQ19</accession>
<dbReference type="Pfam" id="PF23410">
    <property type="entry name" value="Beta-prop_VPS8"/>
    <property type="match status" value="1"/>
</dbReference>
<name>A0A3P7NQ19_DIBLA</name>